<dbReference type="PANTHER" id="PTHR43588">
    <property type="entry name" value="COBALT-PRECORRIN-8 METHYLMUTASE"/>
    <property type="match status" value="1"/>
</dbReference>
<sequence length="229" mass="24496">MSKKEHLPADIEARSFSIIAKELEEMGITLPDDTAFITKRVIHTTADFSYVEQLVYQNDPVSHAVQALKSGACIVTDTNMAKAGVSKTFLSSLGGQVVCYMADEDVAQDAKERGTTRAAASMRKAAKEHPNAIFAVGNAPTALMELKRIWENDPAFRPALVIGVPVGFVNVIESKDTLLETDLPAIVAKGRKGGSNVAAAICNALIYAAAGRLKPHERGGVWTGETKAE</sequence>
<reference evidence="6" key="2">
    <citation type="submission" date="2021-04" db="EMBL/GenBank/DDBJ databases">
        <authorList>
            <person name="Gilroy R."/>
        </authorList>
    </citation>
    <scope>NUCLEOTIDE SEQUENCE</scope>
    <source>
        <strain evidence="6">ChiBcec8-14828</strain>
    </source>
</reference>
<dbReference type="InterPro" id="IPR036588">
    <property type="entry name" value="CobH/CbiC_sf"/>
</dbReference>
<dbReference type="InterPro" id="IPR003722">
    <property type="entry name" value="Cbl_synth_CobH/CbiC"/>
</dbReference>
<evidence type="ECO:0000313" key="7">
    <source>
        <dbReference type="Proteomes" id="UP000824209"/>
    </source>
</evidence>
<organism evidence="6 7">
    <name type="scientific">Candidatus Ruthenibacterium avium</name>
    <dbReference type="NCBI Taxonomy" id="2838751"/>
    <lineage>
        <taxon>Bacteria</taxon>
        <taxon>Bacillati</taxon>
        <taxon>Bacillota</taxon>
        <taxon>Clostridia</taxon>
        <taxon>Eubacteriales</taxon>
        <taxon>Oscillospiraceae</taxon>
        <taxon>Ruthenibacterium</taxon>
    </lineage>
</organism>
<dbReference type="AlphaFoldDB" id="A0A9D2M190"/>
<dbReference type="GO" id="GO:0009236">
    <property type="term" value="P:cobalamin biosynthetic process"/>
    <property type="evidence" value="ECO:0007669"/>
    <property type="project" value="UniProtKB-KW"/>
</dbReference>
<dbReference type="Gene3D" id="3.40.50.10230">
    <property type="entry name" value="Cobalamin biosynthesis CobH/CbiC, precorrin-8X methylmutase"/>
    <property type="match status" value="1"/>
</dbReference>
<name>A0A9D2M190_9FIRM</name>
<proteinExistence type="inferred from homology"/>
<comment type="similarity">
    <text evidence="2">Belongs to the CobH/CbiC family.</text>
</comment>
<evidence type="ECO:0000256" key="2">
    <source>
        <dbReference type="ARBA" id="ARBA00009774"/>
    </source>
</evidence>
<dbReference type="Pfam" id="PF02570">
    <property type="entry name" value="CbiC"/>
    <property type="match status" value="1"/>
</dbReference>
<dbReference type="PANTHER" id="PTHR43588:SF1">
    <property type="entry name" value="COBALT-PRECORRIN-8 METHYLMUTASE"/>
    <property type="match status" value="1"/>
</dbReference>
<dbReference type="GO" id="GO:0016993">
    <property type="term" value="F:precorrin-8X methylmutase activity"/>
    <property type="evidence" value="ECO:0007669"/>
    <property type="project" value="InterPro"/>
</dbReference>
<evidence type="ECO:0000256" key="4">
    <source>
        <dbReference type="ARBA" id="ARBA00023235"/>
    </source>
</evidence>
<keyword evidence="4" id="KW-0413">Isomerase</keyword>
<evidence type="ECO:0000256" key="3">
    <source>
        <dbReference type="ARBA" id="ARBA00022573"/>
    </source>
</evidence>
<keyword evidence="3" id="KW-0169">Cobalamin biosynthesis</keyword>
<feature type="domain" description="Cobalamin biosynthesis precorrin-8X methylmutase CobH/CbiC" evidence="5">
    <location>
        <begin position="10"/>
        <end position="207"/>
    </location>
</feature>
<evidence type="ECO:0000313" key="6">
    <source>
        <dbReference type="EMBL" id="HJB39073.1"/>
    </source>
</evidence>
<comment type="caution">
    <text evidence="6">The sequence shown here is derived from an EMBL/GenBank/DDBJ whole genome shotgun (WGS) entry which is preliminary data.</text>
</comment>
<dbReference type="SUPFAM" id="SSF63965">
    <property type="entry name" value="Precorrin-8X methylmutase CbiC/CobH"/>
    <property type="match status" value="1"/>
</dbReference>
<evidence type="ECO:0000256" key="1">
    <source>
        <dbReference type="ARBA" id="ARBA00004953"/>
    </source>
</evidence>
<evidence type="ECO:0000259" key="5">
    <source>
        <dbReference type="Pfam" id="PF02570"/>
    </source>
</evidence>
<reference evidence="6" key="1">
    <citation type="journal article" date="2021" name="PeerJ">
        <title>Extensive microbial diversity within the chicken gut microbiome revealed by metagenomics and culture.</title>
        <authorList>
            <person name="Gilroy R."/>
            <person name="Ravi A."/>
            <person name="Getino M."/>
            <person name="Pursley I."/>
            <person name="Horton D.L."/>
            <person name="Alikhan N.F."/>
            <person name="Baker D."/>
            <person name="Gharbi K."/>
            <person name="Hall N."/>
            <person name="Watson M."/>
            <person name="Adriaenssens E.M."/>
            <person name="Foster-Nyarko E."/>
            <person name="Jarju S."/>
            <person name="Secka A."/>
            <person name="Antonio M."/>
            <person name="Oren A."/>
            <person name="Chaudhuri R.R."/>
            <person name="La Ragione R."/>
            <person name="Hildebrand F."/>
            <person name="Pallen M.J."/>
        </authorList>
    </citation>
    <scope>NUCLEOTIDE SEQUENCE</scope>
    <source>
        <strain evidence="6">ChiBcec8-14828</strain>
    </source>
</reference>
<accession>A0A9D2M190</accession>
<protein>
    <submittedName>
        <fullName evidence="6">Precorrin-8X methylmutase</fullName>
    </submittedName>
</protein>
<dbReference type="Proteomes" id="UP000824209">
    <property type="component" value="Unassembled WGS sequence"/>
</dbReference>
<gene>
    <name evidence="6" type="ORF">H9943_01600</name>
</gene>
<dbReference type="EMBL" id="DWYA01000015">
    <property type="protein sequence ID" value="HJB39073.1"/>
    <property type="molecule type" value="Genomic_DNA"/>
</dbReference>
<comment type="pathway">
    <text evidence="1">Cofactor biosynthesis; adenosylcobalamin biosynthesis.</text>
</comment>